<dbReference type="PATRIC" id="fig|1227493.4.peg.2530"/>
<comment type="caution">
    <text evidence="2">The sequence shown here is derived from an EMBL/GenBank/DDBJ whole genome shotgun (WGS) entry which is preliminary data.</text>
</comment>
<keyword evidence="3" id="KW-1185">Reference proteome</keyword>
<name>L9ZYZ2_9EURY</name>
<dbReference type="PROSITE" id="PS51318">
    <property type="entry name" value="TAT"/>
    <property type="match status" value="1"/>
</dbReference>
<evidence type="ECO:0000313" key="3">
    <source>
        <dbReference type="Proteomes" id="UP000011519"/>
    </source>
</evidence>
<feature type="compositionally biased region" description="Basic and acidic residues" evidence="1">
    <location>
        <begin position="199"/>
        <end position="276"/>
    </location>
</feature>
<organism evidence="2 3">
    <name type="scientific">Natrialba hulunbeirensis JCM 10989</name>
    <dbReference type="NCBI Taxonomy" id="1227493"/>
    <lineage>
        <taxon>Archaea</taxon>
        <taxon>Methanobacteriati</taxon>
        <taxon>Methanobacteriota</taxon>
        <taxon>Stenosarchaea group</taxon>
        <taxon>Halobacteria</taxon>
        <taxon>Halobacteriales</taxon>
        <taxon>Natrialbaceae</taxon>
        <taxon>Natrialba</taxon>
    </lineage>
</organism>
<gene>
    <name evidence="2" type="ORF">C483_12638</name>
</gene>
<dbReference type="AlphaFoldDB" id="L9ZYZ2"/>
<reference evidence="2 3" key="1">
    <citation type="journal article" date="2014" name="PLoS Genet.">
        <title>Phylogenetically driven sequencing of extremely halophilic archaea reveals strategies for static and dynamic osmo-response.</title>
        <authorList>
            <person name="Becker E.A."/>
            <person name="Seitzer P.M."/>
            <person name="Tritt A."/>
            <person name="Larsen D."/>
            <person name="Krusor M."/>
            <person name="Yao A.I."/>
            <person name="Wu D."/>
            <person name="Madern D."/>
            <person name="Eisen J.A."/>
            <person name="Darling A.E."/>
            <person name="Facciotti M.T."/>
        </authorList>
    </citation>
    <scope>NUCLEOTIDE SEQUENCE [LARGE SCALE GENOMIC DNA]</scope>
    <source>
        <strain evidence="2 3">JCM 10989</strain>
    </source>
</reference>
<dbReference type="EMBL" id="AOIM01000035">
    <property type="protein sequence ID" value="ELY90358.1"/>
    <property type="molecule type" value="Genomic_DNA"/>
</dbReference>
<accession>L9ZYZ2</accession>
<evidence type="ECO:0000313" key="2">
    <source>
        <dbReference type="EMBL" id="ELY90358.1"/>
    </source>
</evidence>
<sequence length="391" mass="42805">MVYNASCCGDAGMSEDDSERVRISRRTVLQASGSAAALSVFGTGAASADGANGPGEGHAAFERCPDATVRPSMGHCEGASMEGCADDHPVTIELREAVQQTLESEYPDAGALLDAGFKPYFDTLDVADEDGWSHWLNPEFIGDDDVLDPTRPESVLVDNSSWRSIGVMFIATRDGEAVEPPVVYDEDGAGRDDDGDDDYGAHHGDGNGEGDSYSHSHGDGHEHENGNGYGHDEHGDDEHGNDDHEHSDDEHGHDDHGHDGHEHDEHGHDDHGDETDTHCSPWHYHAGLPGRFAWWFYQQAYETQFTDGEKTLPCRTPCMMHVWTIDHPEGVYAHDAPPAEYREQPPVAEAGFETDADPSTDDLGWDVLPEQERPAQLPHEIELPLLDRFLP</sequence>
<dbReference type="InterPro" id="IPR006311">
    <property type="entry name" value="TAT_signal"/>
</dbReference>
<evidence type="ECO:0000256" key="1">
    <source>
        <dbReference type="SAM" id="MobiDB-lite"/>
    </source>
</evidence>
<protein>
    <submittedName>
        <fullName evidence="2">Uncharacterized protein</fullName>
    </submittedName>
</protein>
<feature type="region of interest" description="Disordered" evidence="1">
    <location>
        <begin position="178"/>
        <end position="276"/>
    </location>
</feature>
<dbReference type="STRING" id="1227493.C483_12638"/>
<proteinExistence type="predicted"/>
<dbReference type="Proteomes" id="UP000011519">
    <property type="component" value="Unassembled WGS sequence"/>
</dbReference>